<feature type="transmembrane region" description="Helical" evidence="1">
    <location>
        <begin position="79"/>
        <end position="102"/>
    </location>
</feature>
<dbReference type="RefSeq" id="WP_071907609.1">
    <property type="nucleotide sequence ID" value="NZ_LT607756.1"/>
</dbReference>
<keyword evidence="1" id="KW-0812">Transmembrane</keyword>
<dbReference type="OrthoDB" id="107590at2157"/>
<accession>A0A1D3L4L9</accession>
<organism evidence="2 3">
    <name type="scientific">Methanobacterium congolense</name>
    <dbReference type="NCBI Taxonomy" id="118062"/>
    <lineage>
        <taxon>Archaea</taxon>
        <taxon>Methanobacteriati</taxon>
        <taxon>Methanobacteriota</taxon>
        <taxon>Methanomada group</taxon>
        <taxon>Methanobacteria</taxon>
        <taxon>Methanobacteriales</taxon>
        <taxon>Methanobacteriaceae</taxon>
        <taxon>Methanobacterium</taxon>
    </lineage>
</organism>
<evidence type="ECO:0000313" key="3">
    <source>
        <dbReference type="Proteomes" id="UP000094707"/>
    </source>
</evidence>
<feature type="transmembrane region" description="Helical" evidence="1">
    <location>
        <begin position="21"/>
        <end position="45"/>
    </location>
</feature>
<dbReference type="Pfam" id="PF13197">
    <property type="entry name" value="DUF4013"/>
    <property type="match status" value="1"/>
</dbReference>
<evidence type="ECO:0000313" key="2">
    <source>
        <dbReference type="EMBL" id="SCG86557.1"/>
    </source>
</evidence>
<evidence type="ECO:0000256" key="1">
    <source>
        <dbReference type="SAM" id="Phobius"/>
    </source>
</evidence>
<sequence>MNISDIVSDSVRYPSSNWKKVVILGILFIISFLIIPVFLVMGYVFRVLKASLAGLDELPEFDEWGEMFIDGIKIFVVEFVYFIIPAIVILLGTWGAVTSMVATQGVGSMAAPTALLGLSGGALVVGIILAIIFGLVAVIAIANMAYYNGELGAAFRFSEILSIISKIGWVNYIIWYIVMMVIGFIGGIIASILNIIPLIGFVLALLVVYPYLYMIFARSLALLFTSIEPVE</sequence>
<dbReference type="KEGG" id="mcub:MCBB_2009"/>
<gene>
    <name evidence="2" type="ORF">MCBB_2009</name>
</gene>
<feature type="transmembrane region" description="Helical" evidence="1">
    <location>
        <begin position="122"/>
        <end position="146"/>
    </location>
</feature>
<dbReference type="EMBL" id="LT607756">
    <property type="protein sequence ID" value="SCG86557.1"/>
    <property type="molecule type" value="Genomic_DNA"/>
</dbReference>
<dbReference type="AlphaFoldDB" id="A0A1D3L4L9"/>
<keyword evidence="1" id="KW-0472">Membrane</keyword>
<keyword evidence="3" id="KW-1185">Reference proteome</keyword>
<keyword evidence="1" id="KW-1133">Transmembrane helix</keyword>
<dbReference type="Proteomes" id="UP000094707">
    <property type="component" value="Chromosome I"/>
</dbReference>
<proteinExistence type="predicted"/>
<reference evidence="2 3" key="1">
    <citation type="submission" date="2016-08" db="EMBL/GenBank/DDBJ databases">
        <authorList>
            <person name="Seilhamer J.J."/>
        </authorList>
    </citation>
    <scope>NUCLEOTIDE SEQUENCE [LARGE SCALE GENOMIC DNA]</scope>
    <source>
        <strain evidence="2">Buetzberg</strain>
    </source>
</reference>
<feature type="transmembrane region" description="Helical" evidence="1">
    <location>
        <begin position="167"/>
        <end position="189"/>
    </location>
</feature>
<dbReference type="InterPro" id="IPR025098">
    <property type="entry name" value="DUF4013"/>
</dbReference>
<feature type="transmembrane region" description="Helical" evidence="1">
    <location>
        <begin position="195"/>
        <end position="216"/>
    </location>
</feature>
<dbReference type="GeneID" id="30412845"/>
<evidence type="ECO:0008006" key="4">
    <source>
        <dbReference type="Google" id="ProtNLM"/>
    </source>
</evidence>
<name>A0A1D3L4L9_9EURY</name>
<protein>
    <recommendedName>
        <fullName evidence="4">DUF4013 domain-containing protein</fullName>
    </recommendedName>
</protein>
<dbReference type="PATRIC" id="fig|129848.4.peg.2059"/>